<proteinExistence type="predicted"/>
<dbReference type="Proteomes" id="UP000000763">
    <property type="component" value="Chromosome 10"/>
</dbReference>
<name>Q8S7C9_ORYSJ</name>
<organism evidence="2 3">
    <name type="scientific">Oryza sativa subsp. japonica</name>
    <name type="common">Rice</name>
    <dbReference type="NCBI Taxonomy" id="39947"/>
    <lineage>
        <taxon>Eukaryota</taxon>
        <taxon>Viridiplantae</taxon>
        <taxon>Streptophyta</taxon>
        <taxon>Embryophyta</taxon>
        <taxon>Tracheophyta</taxon>
        <taxon>Spermatophyta</taxon>
        <taxon>Magnoliopsida</taxon>
        <taxon>Liliopsida</taxon>
        <taxon>Poales</taxon>
        <taxon>Poaceae</taxon>
        <taxon>BOP clade</taxon>
        <taxon>Oryzoideae</taxon>
        <taxon>Oryzeae</taxon>
        <taxon>Oryzinae</taxon>
        <taxon>Oryza</taxon>
        <taxon>Oryza sativa</taxon>
    </lineage>
</organism>
<feature type="region of interest" description="Disordered" evidence="1">
    <location>
        <begin position="22"/>
        <end position="52"/>
    </location>
</feature>
<reference evidence="3" key="1">
    <citation type="journal article" date="2005" name="Nature">
        <title>The map-based sequence of the rice genome.</title>
        <authorList>
            <consortium name="International rice genome sequencing project (IRGSP)"/>
            <person name="Matsumoto T."/>
            <person name="Wu J."/>
            <person name="Kanamori H."/>
            <person name="Katayose Y."/>
            <person name="Fujisawa M."/>
            <person name="Namiki N."/>
            <person name="Mizuno H."/>
            <person name="Yamamoto K."/>
            <person name="Antonio B.A."/>
            <person name="Baba T."/>
            <person name="Sakata K."/>
            <person name="Nagamura Y."/>
            <person name="Aoki H."/>
            <person name="Arikawa K."/>
            <person name="Arita K."/>
            <person name="Bito T."/>
            <person name="Chiden Y."/>
            <person name="Fujitsuka N."/>
            <person name="Fukunaka R."/>
            <person name="Hamada M."/>
            <person name="Harada C."/>
            <person name="Hayashi A."/>
            <person name="Hijishita S."/>
            <person name="Honda M."/>
            <person name="Hosokawa S."/>
            <person name="Ichikawa Y."/>
            <person name="Idonuma A."/>
            <person name="Iijima M."/>
            <person name="Ikeda M."/>
            <person name="Ikeno M."/>
            <person name="Ito K."/>
            <person name="Ito S."/>
            <person name="Ito T."/>
            <person name="Ito Y."/>
            <person name="Ito Y."/>
            <person name="Iwabuchi A."/>
            <person name="Kamiya K."/>
            <person name="Karasawa W."/>
            <person name="Kurita K."/>
            <person name="Katagiri S."/>
            <person name="Kikuta A."/>
            <person name="Kobayashi H."/>
            <person name="Kobayashi N."/>
            <person name="Machita K."/>
            <person name="Maehara T."/>
            <person name="Masukawa M."/>
            <person name="Mizubayashi T."/>
            <person name="Mukai Y."/>
            <person name="Nagasaki H."/>
            <person name="Nagata Y."/>
            <person name="Naito S."/>
            <person name="Nakashima M."/>
            <person name="Nakama Y."/>
            <person name="Nakamichi Y."/>
            <person name="Nakamura M."/>
            <person name="Meguro A."/>
            <person name="Negishi M."/>
            <person name="Ohta I."/>
            <person name="Ohta T."/>
            <person name="Okamoto M."/>
            <person name="Ono N."/>
            <person name="Saji S."/>
            <person name="Sakaguchi M."/>
            <person name="Sakai K."/>
            <person name="Shibata M."/>
            <person name="Shimokawa T."/>
            <person name="Song J."/>
            <person name="Takazaki Y."/>
            <person name="Terasawa K."/>
            <person name="Tsugane M."/>
            <person name="Tsuji K."/>
            <person name="Ueda S."/>
            <person name="Waki K."/>
            <person name="Yamagata H."/>
            <person name="Yamamoto M."/>
            <person name="Yamamoto S."/>
            <person name="Yamane H."/>
            <person name="Yoshiki S."/>
            <person name="Yoshihara R."/>
            <person name="Yukawa K."/>
            <person name="Zhong H."/>
            <person name="Yano M."/>
            <person name="Yuan Q."/>
            <person name="Ouyang S."/>
            <person name="Liu J."/>
            <person name="Jones K.M."/>
            <person name="Gansberger K."/>
            <person name="Moffat K."/>
            <person name="Hill J."/>
            <person name="Bera J."/>
            <person name="Fadrosh D."/>
            <person name="Jin S."/>
            <person name="Johri S."/>
            <person name="Kim M."/>
            <person name="Overton L."/>
            <person name="Reardon M."/>
            <person name="Tsitrin T."/>
            <person name="Vuong H."/>
            <person name="Weaver B."/>
            <person name="Ciecko A."/>
            <person name="Tallon L."/>
            <person name="Jackson J."/>
            <person name="Pai G."/>
            <person name="Aken S.V."/>
            <person name="Utterback T."/>
            <person name="Reidmuller S."/>
            <person name="Feldblyum T."/>
            <person name="Hsiao J."/>
            <person name="Zismann V."/>
            <person name="Iobst S."/>
            <person name="de Vazeille A.R."/>
            <person name="Buell C.R."/>
            <person name="Ying K."/>
            <person name="Li Y."/>
            <person name="Lu T."/>
            <person name="Huang Y."/>
            <person name="Zhao Q."/>
            <person name="Feng Q."/>
            <person name="Zhang L."/>
            <person name="Zhu J."/>
            <person name="Weng Q."/>
            <person name="Mu J."/>
            <person name="Lu Y."/>
            <person name="Fan D."/>
            <person name="Liu Y."/>
            <person name="Guan J."/>
            <person name="Zhang Y."/>
            <person name="Yu S."/>
            <person name="Liu X."/>
            <person name="Zhang Y."/>
            <person name="Hong G."/>
            <person name="Han B."/>
            <person name="Choisne N."/>
            <person name="Demange N."/>
            <person name="Orjeda G."/>
            <person name="Samain S."/>
            <person name="Cattolico L."/>
            <person name="Pelletier E."/>
            <person name="Couloux A."/>
            <person name="Segurens B."/>
            <person name="Wincker P."/>
            <person name="D'Hont A."/>
            <person name="Scarpelli C."/>
            <person name="Weissenbach J."/>
            <person name="Salanoubat M."/>
            <person name="Quetier F."/>
            <person name="Yu Y."/>
            <person name="Kim H.R."/>
            <person name="Rambo T."/>
            <person name="Currie J."/>
            <person name="Collura K."/>
            <person name="Luo M."/>
            <person name="Yang T."/>
            <person name="Ammiraju J.S.S."/>
            <person name="Engler F."/>
            <person name="Soderlund C."/>
            <person name="Wing R.A."/>
            <person name="Palmer L.E."/>
            <person name="de la Bastide M."/>
            <person name="Spiegel L."/>
            <person name="Nascimento L."/>
            <person name="Zutavern T."/>
            <person name="O'Shaughnessy A."/>
            <person name="Dike S."/>
            <person name="Dedhia N."/>
            <person name="Preston R."/>
            <person name="Balija V."/>
            <person name="McCombie W.R."/>
            <person name="Chow T."/>
            <person name="Chen H."/>
            <person name="Chung M."/>
            <person name="Chen C."/>
            <person name="Shaw J."/>
            <person name="Wu H."/>
            <person name="Hsiao K."/>
            <person name="Chao Y."/>
            <person name="Chu M."/>
            <person name="Cheng C."/>
            <person name="Hour A."/>
            <person name="Lee P."/>
            <person name="Lin S."/>
            <person name="Lin Y."/>
            <person name="Liou J."/>
            <person name="Liu S."/>
            <person name="Hsing Y."/>
            <person name="Raghuvanshi S."/>
            <person name="Mohanty A."/>
            <person name="Bharti A.K."/>
            <person name="Gaur A."/>
            <person name="Gupta V."/>
            <person name="Kumar D."/>
            <person name="Ravi V."/>
            <person name="Vij S."/>
            <person name="Kapur A."/>
            <person name="Khurana P."/>
            <person name="Khurana P."/>
            <person name="Khurana J.P."/>
            <person name="Tyagi A.K."/>
            <person name="Gaikwad K."/>
            <person name="Singh A."/>
            <person name="Dalal V."/>
            <person name="Srivastava S."/>
            <person name="Dixit A."/>
            <person name="Pal A.K."/>
            <person name="Ghazi I.A."/>
            <person name="Yadav M."/>
            <person name="Pandit A."/>
            <person name="Bhargava A."/>
            <person name="Sureshbabu K."/>
            <person name="Batra K."/>
            <person name="Sharma T.R."/>
            <person name="Mohapatra T."/>
            <person name="Singh N.K."/>
            <person name="Messing J."/>
            <person name="Nelson A.B."/>
            <person name="Fuks G."/>
            <person name="Kavchok S."/>
            <person name="Keizer G."/>
            <person name="Linton E."/>
            <person name="Llaca V."/>
            <person name="Song R."/>
            <person name="Tanyolac B."/>
            <person name="Young S."/>
            <person name="Ho-Il K."/>
            <person name="Hahn J.H."/>
            <person name="Sangsakoo G."/>
            <person name="Vanavichit A."/>
            <person name="de Mattos Luiz.A.T."/>
            <person name="Zimmer P.D."/>
            <person name="Malone G."/>
            <person name="Dellagostin O."/>
            <person name="de Oliveira A.C."/>
            <person name="Bevan M."/>
            <person name="Bancroft I."/>
            <person name="Minx P."/>
            <person name="Cordum H."/>
            <person name="Wilson R."/>
            <person name="Cheng Z."/>
            <person name="Jin W."/>
            <person name="Jiang J."/>
            <person name="Leong S.A."/>
            <person name="Iwama H."/>
            <person name="Gojobori T."/>
            <person name="Itoh T."/>
            <person name="Niimura Y."/>
            <person name="Fujii Y."/>
            <person name="Habara T."/>
            <person name="Sakai H."/>
            <person name="Sato Y."/>
            <person name="Wilson G."/>
            <person name="Kumar K."/>
            <person name="McCouch S."/>
            <person name="Juretic N."/>
            <person name="Hoen D."/>
            <person name="Wright S."/>
            <person name="Bruskiewich R."/>
            <person name="Bureau T."/>
            <person name="Miyao A."/>
            <person name="Hirochika H."/>
            <person name="Nishikawa T."/>
            <person name="Kadowaki K."/>
            <person name="Sugiura M."/>
            <person name="Burr B."/>
            <person name="Sasaki T."/>
        </authorList>
    </citation>
    <scope>NUCLEOTIDE SEQUENCE [LARGE SCALE GENOMIC DNA]</scope>
    <source>
        <strain evidence="3">cv. Nipponbare</strain>
    </source>
</reference>
<evidence type="ECO:0000313" key="3">
    <source>
        <dbReference type="Proteomes" id="UP000000763"/>
    </source>
</evidence>
<evidence type="ECO:0000313" key="2">
    <source>
        <dbReference type="EMBL" id="AAL79701.1"/>
    </source>
</evidence>
<dbReference type="AlphaFoldDB" id="Q8S7C9"/>
<reference evidence="3" key="2">
    <citation type="journal article" date="2008" name="Nucleic Acids Res.">
        <title>The rice annotation project database (RAP-DB): 2008 update.</title>
        <authorList>
            <consortium name="The rice annotation project (RAP)"/>
        </authorList>
    </citation>
    <scope>GENOME REANNOTATION</scope>
    <source>
        <strain evidence="3">cv. Nipponbare</strain>
    </source>
</reference>
<sequence length="425" mass="45115">MGASLQLIQDHNDKRALCENQLQLPRSSRAGGSGGENPSRPHRHSTSSISSPLELAKTQQLDGLHLGATRTGEADELAGSFGGGAEVAEQPGHHGGGSAMLGDGSVALGRGGGSTGRRRRWLAAGNLSRQRRRRSVTVAQGFGGRDGQTHLPCPDSAHSSTFCSGGEAAGCGCVEETGRLAPMWRGRRRLRRLAVAVAEVAAVAVRCAGRWWLKAAGMASAEGACGGGGDVGGGEGVGCEVRWLGVQQQRLRWWGGRLGARGAGGGDGDQLGARGAPDGGRPDWRERLVRWRRPTWRERRGRRWRRRPRCGEELPVSVARFSAHEGWPAEDVGAGVSHVGRACMVVEHQCFSHGFAGGERRVKTQSGLGRTDNDGSFPLLRALSCCLTPQGALQSSACFVRLYLPAKFQASTPVPLRELNHPESS</sequence>
<gene>
    <name evidence="2" type="primary">OSJNBa0057L21.28</name>
</gene>
<dbReference type="EMBL" id="AC087599">
    <property type="protein sequence ID" value="AAL79701.1"/>
    <property type="molecule type" value="Genomic_DNA"/>
</dbReference>
<accession>Q8S7C9</accession>
<feature type="region of interest" description="Disordered" evidence="1">
    <location>
        <begin position="75"/>
        <end position="118"/>
    </location>
</feature>
<protein>
    <submittedName>
        <fullName evidence="2">Uncharacterized protein</fullName>
    </submittedName>
</protein>
<evidence type="ECO:0000256" key="1">
    <source>
        <dbReference type="SAM" id="MobiDB-lite"/>
    </source>
</evidence>